<evidence type="ECO:0000313" key="8">
    <source>
        <dbReference type="EMBL" id="KAG6372966.1"/>
    </source>
</evidence>
<evidence type="ECO:0000256" key="3">
    <source>
        <dbReference type="ARBA" id="ARBA00022989"/>
    </source>
</evidence>
<dbReference type="Gene3D" id="2.60.120.260">
    <property type="entry name" value="Galactose-binding domain-like"/>
    <property type="match status" value="1"/>
</dbReference>
<evidence type="ECO:0000256" key="1">
    <source>
        <dbReference type="ARBA" id="ARBA00004167"/>
    </source>
</evidence>
<keyword evidence="4 6" id="KW-0472">Membrane</keyword>
<evidence type="ECO:0000313" key="9">
    <source>
        <dbReference type="Proteomes" id="UP000683000"/>
    </source>
</evidence>
<dbReference type="GO" id="GO:0016020">
    <property type="term" value="C:membrane"/>
    <property type="evidence" value="ECO:0007669"/>
    <property type="project" value="UniProtKB-SubCell"/>
</dbReference>
<dbReference type="Proteomes" id="UP000683000">
    <property type="component" value="Unassembled WGS sequence"/>
</dbReference>
<evidence type="ECO:0000256" key="5">
    <source>
        <dbReference type="SAM" id="MobiDB-lite"/>
    </source>
</evidence>
<feature type="region of interest" description="Disordered" evidence="5">
    <location>
        <begin position="277"/>
        <end position="311"/>
    </location>
</feature>
<dbReference type="GO" id="GO:0071944">
    <property type="term" value="C:cell periphery"/>
    <property type="evidence" value="ECO:0007669"/>
    <property type="project" value="UniProtKB-ARBA"/>
</dbReference>
<gene>
    <name evidence="8" type="ORF">JVT61DRAFT_7012</name>
</gene>
<feature type="chain" id="PRO_5034671966" description="Transmembrane protein" evidence="7">
    <location>
        <begin position="22"/>
        <end position="403"/>
    </location>
</feature>
<name>A0A8I3A7G2_9AGAM</name>
<sequence length="403" mass="43535">MQSSFSKRLLSSLALVSFASADYYIDDQNLTSLIYAENPGSARWVNLQEGGPTISILFDNGRNMTVDASQCFNYTYTYAACTISDNCQVQIPFTGSGITIYVLQAGPRGVNASLTIDGGAPNYNALPAPSGPDFYAPNVTLFSVQGITTGNHTATMAVQNWDNISGLMMFDYAVINQTIVATTTSSVASSTAVSTASRATVTSPSPSKSTTNVGAMVGVALGALAGLIALLLVFFYLCRRHREPQRLSMNLDADIRIEPFSADSLYYQWPERRPDVTEHPTTENLMTGTVGTHAPFRSESSGLPGEKSQLGVTHTDTTQIVDSTVTPPGSHKTPASPSEIICPRIQQTYPTLTDDQADFVNNLYTNNVPAPAIARVIERMMAGERRPSVDRFDSFSPPSYYHD</sequence>
<keyword evidence="2 6" id="KW-0812">Transmembrane</keyword>
<dbReference type="PANTHER" id="PTHR15549:SF27">
    <property type="entry name" value="CHITIN-BINDING TYPE-1 DOMAIN-CONTAINING PROTEIN"/>
    <property type="match status" value="1"/>
</dbReference>
<evidence type="ECO:0000256" key="6">
    <source>
        <dbReference type="SAM" id="Phobius"/>
    </source>
</evidence>
<feature type="signal peptide" evidence="7">
    <location>
        <begin position="1"/>
        <end position="21"/>
    </location>
</feature>
<comment type="caution">
    <text evidence="8">The sequence shown here is derived from an EMBL/GenBank/DDBJ whole genome shotgun (WGS) entry which is preliminary data.</text>
</comment>
<evidence type="ECO:0000256" key="4">
    <source>
        <dbReference type="ARBA" id="ARBA00023136"/>
    </source>
</evidence>
<keyword evidence="3 6" id="KW-1133">Transmembrane helix</keyword>
<keyword evidence="7" id="KW-0732">Signal</keyword>
<comment type="subcellular location">
    <subcellularLocation>
        <location evidence="1">Membrane</location>
        <topology evidence="1">Single-pass membrane protein</topology>
    </subcellularLocation>
</comment>
<protein>
    <recommendedName>
        <fullName evidence="10">Transmembrane protein</fullName>
    </recommendedName>
</protein>
<evidence type="ECO:0008006" key="10">
    <source>
        <dbReference type="Google" id="ProtNLM"/>
    </source>
</evidence>
<organism evidence="8 9">
    <name type="scientific">Boletus reticuloceps</name>
    <dbReference type="NCBI Taxonomy" id="495285"/>
    <lineage>
        <taxon>Eukaryota</taxon>
        <taxon>Fungi</taxon>
        <taxon>Dikarya</taxon>
        <taxon>Basidiomycota</taxon>
        <taxon>Agaricomycotina</taxon>
        <taxon>Agaricomycetes</taxon>
        <taxon>Agaricomycetidae</taxon>
        <taxon>Boletales</taxon>
        <taxon>Boletineae</taxon>
        <taxon>Boletaceae</taxon>
        <taxon>Boletoideae</taxon>
        <taxon>Boletus</taxon>
    </lineage>
</organism>
<evidence type="ECO:0000256" key="7">
    <source>
        <dbReference type="SAM" id="SignalP"/>
    </source>
</evidence>
<feature type="transmembrane region" description="Helical" evidence="6">
    <location>
        <begin position="213"/>
        <end position="238"/>
    </location>
</feature>
<dbReference type="AlphaFoldDB" id="A0A8I3A7G2"/>
<dbReference type="InterPro" id="IPR051694">
    <property type="entry name" value="Immunoregulatory_rcpt-like"/>
</dbReference>
<keyword evidence="9" id="KW-1185">Reference proteome</keyword>
<dbReference type="PANTHER" id="PTHR15549">
    <property type="entry name" value="PAIRED IMMUNOGLOBULIN-LIKE TYPE 2 RECEPTOR"/>
    <property type="match status" value="1"/>
</dbReference>
<dbReference type="OrthoDB" id="2872628at2759"/>
<reference evidence="8" key="1">
    <citation type="submission" date="2021-03" db="EMBL/GenBank/DDBJ databases">
        <title>Evolutionary innovations through gain and loss of genes in the ectomycorrhizal Boletales.</title>
        <authorList>
            <person name="Wu G."/>
            <person name="Miyauchi S."/>
            <person name="Morin E."/>
            <person name="Yang Z.-L."/>
            <person name="Xu J."/>
            <person name="Martin F.M."/>
        </authorList>
    </citation>
    <scope>NUCLEOTIDE SEQUENCE</scope>
    <source>
        <strain evidence="8">BR01</strain>
    </source>
</reference>
<dbReference type="EMBL" id="JAGFBS010000024">
    <property type="protein sequence ID" value="KAG6372966.1"/>
    <property type="molecule type" value="Genomic_DNA"/>
</dbReference>
<proteinExistence type="predicted"/>
<evidence type="ECO:0000256" key="2">
    <source>
        <dbReference type="ARBA" id="ARBA00022692"/>
    </source>
</evidence>
<accession>A0A8I3A7G2</accession>